<dbReference type="InterPro" id="IPR027417">
    <property type="entry name" value="P-loop_NTPase"/>
</dbReference>
<dbReference type="InterPro" id="IPR039657">
    <property type="entry name" value="Dimethylallyltransferase"/>
</dbReference>
<feature type="domain" description="C2H2-type" evidence="9">
    <location>
        <begin position="435"/>
        <end position="457"/>
    </location>
</feature>
<organism evidence="10 11">
    <name type="scientific">Polysphondylium violaceum</name>
    <dbReference type="NCBI Taxonomy" id="133409"/>
    <lineage>
        <taxon>Eukaryota</taxon>
        <taxon>Amoebozoa</taxon>
        <taxon>Evosea</taxon>
        <taxon>Eumycetozoa</taxon>
        <taxon>Dictyostelia</taxon>
        <taxon>Dictyosteliales</taxon>
        <taxon>Dictyosteliaceae</taxon>
        <taxon>Polysphondylium</taxon>
    </lineage>
</organism>
<comment type="similarity">
    <text evidence="1 8">Belongs to the IPP transferase family.</text>
</comment>
<keyword evidence="6" id="KW-0862">Zinc</keyword>
<dbReference type="Proteomes" id="UP000695562">
    <property type="component" value="Unassembled WGS sequence"/>
</dbReference>
<keyword evidence="2 8" id="KW-0808">Transferase</keyword>
<dbReference type="Gene3D" id="3.40.50.300">
    <property type="entry name" value="P-loop containing nucleotide triphosphate hydrolases"/>
    <property type="match status" value="1"/>
</dbReference>
<reference evidence="10" key="1">
    <citation type="submission" date="2020-01" db="EMBL/GenBank/DDBJ databases">
        <title>Development of genomics and gene disruption for Polysphondylium violaceum indicates a role for the polyketide synthase stlB in stalk morphogenesis.</title>
        <authorList>
            <person name="Narita B."/>
            <person name="Kawabe Y."/>
            <person name="Kin K."/>
            <person name="Saito T."/>
            <person name="Gibbs R."/>
            <person name="Kuspa A."/>
            <person name="Muzny D."/>
            <person name="Queller D."/>
            <person name="Richards S."/>
            <person name="Strassman J."/>
            <person name="Sucgang R."/>
            <person name="Worley K."/>
            <person name="Schaap P."/>
        </authorList>
    </citation>
    <scope>NUCLEOTIDE SEQUENCE</scope>
    <source>
        <strain evidence="10">QSvi11</strain>
    </source>
</reference>
<dbReference type="InterPro" id="IPR022755">
    <property type="entry name" value="Znf_C2H2_jaz"/>
</dbReference>
<dbReference type="Pfam" id="PF01715">
    <property type="entry name" value="IPPT"/>
    <property type="match status" value="1"/>
</dbReference>
<dbReference type="GO" id="GO:0008270">
    <property type="term" value="F:zinc ion binding"/>
    <property type="evidence" value="ECO:0007669"/>
    <property type="project" value="UniProtKB-KW"/>
</dbReference>
<dbReference type="HAMAP" id="MF_00185">
    <property type="entry name" value="IPP_trans"/>
    <property type="match status" value="1"/>
</dbReference>
<dbReference type="EMBL" id="AJWJ01000083">
    <property type="protein sequence ID" value="KAF2075846.1"/>
    <property type="molecule type" value="Genomic_DNA"/>
</dbReference>
<dbReference type="InterPro" id="IPR018022">
    <property type="entry name" value="IPT"/>
</dbReference>
<accession>A0A8J4PXV6</accession>
<evidence type="ECO:0000259" key="9">
    <source>
        <dbReference type="PROSITE" id="PS00028"/>
    </source>
</evidence>
<dbReference type="GO" id="GO:0005524">
    <property type="term" value="F:ATP binding"/>
    <property type="evidence" value="ECO:0007669"/>
    <property type="project" value="UniProtKB-KW"/>
</dbReference>
<name>A0A8J4PXV6_9MYCE</name>
<evidence type="ECO:0000256" key="7">
    <source>
        <dbReference type="ARBA" id="ARBA00022840"/>
    </source>
</evidence>
<dbReference type="OrthoDB" id="775260at2759"/>
<proteinExistence type="inferred from homology"/>
<evidence type="ECO:0000256" key="6">
    <source>
        <dbReference type="ARBA" id="ARBA00022833"/>
    </source>
</evidence>
<evidence type="ECO:0000256" key="8">
    <source>
        <dbReference type="RuleBase" id="RU003785"/>
    </source>
</evidence>
<keyword evidence="3" id="KW-0479">Metal-binding</keyword>
<keyword evidence="5" id="KW-0863">Zinc-finger</keyword>
<dbReference type="PROSITE" id="PS00028">
    <property type="entry name" value="ZINC_FINGER_C2H2_1"/>
    <property type="match status" value="1"/>
</dbReference>
<dbReference type="Pfam" id="PF12171">
    <property type="entry name" value="zf-C2H2_jaz"/>
    <property type="match status" value="1"/>
</dbReference>
<dbReference type="Gene3D" id="3.30.160.60">
    <property type="entry name" value="Classic Zinc Finger"/>
    <property type="match status" value="1"/>
</dbReference>
<evidence type="ECO:0000256" key="5">
    <source>
        <dbReference type="ARBA" id="ARBA00022771"/>
    </source>
</evidence>
<protein>
    <recommendedName>
        <fullName evidence="9">C2H2-type domain-containing protein</fullName>
    </recommendedName>
</protein>
<dbReference type="PANTHER" id="PTHR11088">
    <property type="entry name" value="TRNA DIMETHYLALLYLTRANSFERASE"/>
    <property type="match status" value="1"/>
</dbReference>
<evidence type="ECO:0000256" key="2">
    <source>
        <dbReference type="ARBA" id="ARBA00022679"/>
    </source>
</evidence>
<keyword evidence="4 8" id="KW-0547">Nucleotide-binding</keyword>
<evidence type="ECO:0000313" key="10">
    <source>
        <dbReference type="EMBL" id="KAF2075846.1"/>
    </source>
</evidence>
<evidence type="ECO:0000313" key="11">
    <source>
        <dbReference type="Proteomes" id="UP000695562"/>
    </source>
</evidence>
<dbReference type="Gene3D" id="1.10.20.140">
    <property type="match status" value="1"/>
</dbReference>
<evidence type="ECO:0000256" key="3">
    <source>
        <dbReference type="ARBA" id="ARBA00022723"/>
    </source>
</evidence>
<keyword evidence="11" id="KW-1185">Reference proteome</keyword>
<evidence type="ECO:0000256" key="1">
    <source>
        <dbReference type="ARBA" id="ARBA00005842"/>
    </source>
</evidence>
<dbReference type="InterPro" id="IPR013087">
    <property type="entry name" value="Znf_C2H2_type"/>
</dbReference>
<dbReference type="SUPFAM" id="SSF52540">
    <property type="entry name" value="P-loop containing nucleoside triphosphate hydrolases"/>
    <property type="match status" value="1"/>
</dbReference>
<dbReference type="SUPFAM" id="SSF57667">
    <property type="entry name" value="beta-beta-alpha zinc fingers"/>
    <property type="match status" value="1"/>
</dbReference>
<dbReference type="AlphaFoldDB" id="A0A8J4PXV6"/>
<dbReference type="NCBIfam" id="TIGR00174">
    <property type="entry name" value="miaA"/>
    <property type="match status" value="1"/>
</dbReference>
<dbReference type="InterPro" id="IPR036236">
    <property type="entry name" value="Znf_C2H2_sf"/>
</dbReference>
<gene>
    <name evidence="10" type="ORF">CYY_002832</name>
</gene>
<dbReference type="GO" id="GO:0005739">
    <property type="term" value="C:mitochondrion"/>
    <property type="evidence" value="ECO:0007669"/>
    <property type="project" value="TreeGrafter"/>
</dbReference>
<evidence type="ECO:0000256" key="4">
    <source>
        <dbReference type="ARBA" id="ARBA00022741"/>
    </source>
</evidence>
<dbReference type="GO" id="GO:0006400">
    <property type="term" value="P:tRNA modification"/>
    <property type="evidence" value="ECO:0007669"/>
    <property type="project" value="TreeGrafter"/>
</dbReference>
<comment type="caution">
    <text evidence="10">The sequence shown here is derived from an EMBL/GenBank/DDBJ whole genome shotgun (WGS) entry which is preliminary data.</text>
</comment>
<keyword evidence="7 8" id="KW-0067">ATP-binding</keyword>
<dbReference type="GO" id="GO:0052381">
    <property type="term" value="F:tRNA dimethylallyltransferase activity"/>
    <property type="evidence" value="ECO:0007669"/>
    <property type="project" value="InterPro"/>
</dbReference>
<dbReference type="PANTHER" id="PTHR11088:SF89">
    <property type="entry name" value="TRNA DIMETHYLALLYLTRANSFERASE"/>
    <property type="match status" value="1"/>
</dbReference>
<sequence>MKEGLVVFVLGTTGVGKSQLAIELAQQFDGEVISSDSMQMYRDVAEITTNKVTREEMQGIPHHMLSFLDLETLDFNVGQYTLQVIPIIDDIISRGKLPIVVGGTHYYTTSMIWSNSIISYDNLEEPKQQEGKEEEEEEDINTELYSYEKLKEIDPVSAEKIHKNDFRKIKRSLSIFYTTGKRQSEIYKNQQTDKKDLRYRSCLIWLKCSDAKVMEERLNQRVDKMIERGMIQEITSLFSHPSMTVEKTENFTKGVCQSIGIKELYPYYKLKLDYDKQMPSLESTYNQLHLEISTYKENLTNNSNTSGSLQLPPHKIYEFKKVTKKIDSLKKNLEKELKTGILLVKSHTKRYAHKQSNWIQKLSQNRLDMLHLDTLNLNDWSAKVLNPSKELVEQFKLDLKLTGLNINSIDQSNNNNNNSMDTEFPTIKEWKKYKCIECDKELNGEHEWKAHIDSKSHSYRLKKRKAEASLDFSFNNDNSDTNKVQKTD</sequence>